<sequence>MARLSVMEQATSSPSLSKNSFSNDQLSPRTNADFAFTSNSASEDGKNIDQIIPESLSPSDVPTPLVKLEISPTTLIPANNNIPNRIKIIEETVDADNNKSPDFGHELPAFNAHNRFQQASSDSLSHLGPDSSHIQSQNQLALQPSANIRDIVLILLSKNANLRGGAFAKNIYGAAQHVLTDEICQSIEIQMIEAERQLHLRHATLIDNVEVYPIPPRSGSVSSIGVIDGPESFLPPPNNKWIDTSISCMSPTDISQSQTCSPSFLMRSQSNPPPVNNDHHFRQFSLPSSFGTPNECLPESVPGGPVRNLDVVDYQENTEEVLTSPSNEYIEVASFQSNKTPSHSVQTDGSLHTSISSPSSCEIPVHDLLNKSEDVETLQPAEAPNHSSVNDPDTEMVDASPHVEVLNKDPSPPSLQVPGIWGVKMSLENPGILDFTVDLDLETAQRCNSDIQGSEAQSKLILHLLCLPLELLVSSLSDSSADLSKGWVAMHTWPSQGSLLVDVNHGEPHGQTWLPLHMGSENIPLDITDAVRQGRNRFRCIQLSSLHHIFAVHISMVPVELDQQNEEPEILGQFDVDIIIDYG</sequence>
<protein>
    <submittedName>
        <fullName evidence="2">Uncharacterized protein</fullName>
    </submittedName>
</protein>
<feature type="region of interest" description="Disordered" evidence="1">
    <location>
        <begin position="1"/>
        <end position="46"/>
    </location>
</feature>
<feature type="region of interest" description="Disordered" evidence="1">
    <location>
        <begin position="338"/>
        <end position="363"/>
    </location>
</feature>
<organism evidence="2 3">
    <name type="scientific">Lentinula detonsa</name>
    <dbReference type="NCBI Taxonomy" id="2804962"/>
    <lineage>
        <taxon>Eukaryota</taxon>
        <taxon>Fungi</taxon>
        <taxon>Dikarya</taxon>
        <taxon>Basidiomycota</taxon>
        <taxon>Agaricomycotina</taxon>
        <taxon>Agaricomycetes</taxon>
        <taxon>Agaricomycetidae</taxon>
        <taxon>Agaricales</taxon>
        <taxon>Marasmiineae</taxon>
        <taxon>Omphalotaceae</taxon>
        <taxon>Lentinula</taxon>
    </lineage>
</organism>
<evidence type="ECO:0000313" key="2">
    <source>
        <dbReference type="EMBL" id="KAJ3987391.1"/>
    </source>
</evidence>
<feature type="compositionally biased region" description="Polar residues" evidence="1">
    <location>
        <begin position="23"/>
        <end position="42"/>
    </location>
</feature>
<dbReference type="Proteomes" id="UP001163850">
    <property type="component" value="Unassembled WGS sequence"/>
</dbReference>
<reference evidence="2" key="1">
    <citation type="submission" date="2022-08" db="EMBL/GenBank/DDBJ databases">
        <authorList>
            <consortium name="DOE Joint Genome Institute"/>
            <person name="Min B."/>
            <person name="Riley R."/>
            <person name="Sierra-Patev S."/>
            <person name="Naranjo-Ortiz M."/>
            <person name="Looney B."/>
            <person name="Konkel Z."/>
            <person name="Slot J.C."/>
            <person name="Sakamoto Y."/>
            <person name="Steenwyk J.L."/>
            <person name="Rokas A."/>
            <person name="Carro J."/>
            <person name="Camarero S."/>
            <person name="Ferreira P."/>
            <person name="Molpeceres G."/>
            <person name="Ruiz-Duenas F.J."/>
            <person name="Serrano A."/>
            <person name="Henrissat B."/>
            <person name="Drula E."/>
            <person name="Hughes K.W."/>
            <person name="Mata J.L."/>
            <person name="Ishikawa N.K."/>
            <person name="Vargas-Isla R."/>
            <person name="Ushijima S."/>
            <person name="Smith C.A."/>
            <person name="Ahrendt S."/>
            <person name="Andreopoulos W."/>
            <person name="He G."/>
            <person name="Labutti K."/>
            <person name="Lipzen A."/>
            <person name="Ng V."/>
            <person name="Sandor L."/>
            <person name="Barry K."/>
            <person name="Martinez A.T."/>
            <person name="Xiao Y."/>
            <person name="Gibbons J.G."/>
            <person name="Terashima K."/>
            <person name="Hibbett D.S."/>
            <person name="Grigoriev I.V."/>
        </authorList>
    </citation>
    <scope>NUCLEOTIDE SEQUENCE</scope>
    <source>
        <strain evidence="2">TFB7829</strain>
    </source>
</reference>
<proteinExistence type="predicted"/>
<name>A0AA38Q5S1_9AGAR</name>
<evidence type="ECO:0000256" key="1">
    <source>
        <dbReference type="SAM" id="MobiDB-lite"/>
    </source>
</evidence>
<dbReference type="AlphaFoldDB" id="A0AA38Q5S1"/>
<dbReference type="EMBL" id="MU801924">
    <property type="protein sequence ID" value="KAJ3987391.1"/>
    <property type="molecule type" value="Genomic_DNA"/>
</dbReference>
<feature type="compositionally biased region" description="Low complexity" evidence="1">
    <location>
        <begin position="12"/>
        <end position="22"/>
    </location>
</feature>
<evidence type="ECO:0000313" key="3">
    <source>
        <dbReference type="Proteomes" id="UP001163850"/>
    </source>
</evidence>
<accession>A0AA38Q5S1</accession>
<comment type="caution">
    <text evidence="2">The sequence shown here is derived from an EMBL/GenBank/DDBJ whole genome shotgun (WGS) entry which is preliminary data.</text>
</comment>
<gene>
    <name evidence="2" type="ORF">F5890DRAFT_798693</name>
</gene>
<feature type="compositionally biased region" description="Polar residues" evidence="1">
    <location>
        <begin position="338"/>
        <end position="360"/>
    </location>
</feature>